<dbReference type="InterPro" id="IPR001401">
    <property type="entry name" value="Dynamin_GTPase"/>
</dbReference>
<evidence type="ECO:0000313" key="6">
    <source>
        <dbReference type="EMBL" id="EUC63810.1"/>
    </source>
</evidence>
<dbReference type="Pfam" id="PF01031">
    <property type="entry name" value="Dynamin_M"/>
    <property type="match status" value="1"/>
</dbReference>
<dbReference type="GO" id="GO:0008017">
    <property type="term" value="F:microtubule binding"/>
    <property type="evidence" value="ECO:0007669"/>
    <property type="project" value="TreeGrafter"/>
</dbReference>
<feature type="compositionally biased region" description="Polar residues" evidence="3">
    <location>
        <begin position="1"/>
        <end position="16"/>
    </location>
</feature>
<feature type="domain" description="GED" evidence="4">
    <location>
        <begin position="678"/>
        <end position="771"/>
    </location>
</feature>
<dbReference type="Proteomes" id="UP000030108">
    <property type="component" value="Unassembled WGS sequence"/>
</dbReference>
<dbReference type="SMART" id="SM00302">
    <property type="entry name" value="GED"/>
    <property type="match status" value="1"/>
</dbReference>
<evidence type="ECO:0000259" key="4">
    <source>
        <dbReference type="PROSITE" id="PS51388"/>
    </source>
</evidence>
<dbReference type="InterPro" id="IPR027417">
    <property type="entry name" value="P-loop_NTPase"/>
</dbReference>
<gene>
    <name evidence="6" type="ORF">RSOL_429650</name>
</gene>
<dbReference type="GO" id="GO:0005874">
    <property type="term" value="C:microtubule"/>
    <property type="evidence" value="ECO:0007669"/>
    <property type="project" value="TreeGrafter"/>
</dbReference>
<dbReference type="InterPro" id="IPR022812">
    <property type="entry name" value="Dynamin"/>
</dbReference>
<dbReference type="InterPro" id="IPR045063">
    <property type="entry name" value="Dynamin_N"/>
</dbReference>
<organism evidence="6 7">
    <name type="scientific">Rhizoctonia solani AG-3 Rhs1AP</name>
    <dbReference type="NCBI Taxonomy" id="1086054"/>
    <lineage>
        <taxon>Eukaryota</taxon>
        <taxon>Fungi</taxon>
        <taxon>Dikarya</taxon>
        <taxon>Basidiomycota</taxon>
        <taxon>Agaricomycotina</taxon>
        <taxon>Agaricomycetes</taxon>
        <taxon>Cantharellales</taxon>
        <taxon>Ceratobasidiaceae</taxon>
        <taxon>Rhizoctonia</taxon>
    </lineage>
</organism>
<reference evidence="7" key="1">
    <citation type="journal article" date="2014" name="Genome Announc.">
        <title>Draft genome sequence of the plant-pathogenic soil fungus Rhizoctonia solani anastomosis group 3 strain Rhs1AP.</title>
        <authorList>
            <person name="Cubeta M.A."/>
            <person name="Thomas E."/>
            <person name="Dean R.A."/>
            <person name="Jabaji S."/>
            <person name="Neate S.M."/>
            <person name="Tavantzis S."/>
            <person name="Toda T."/>
            <person name="Vilgalys R."/>
            <person name="Bharathan N."/>
            <person name="Fedorova-Abrams N."/>
            <person name="Pakala S.B."/>
            <person name="Pakala S.M."/>
            <person name="Zafar N."/>
            <person name="Joardar V."/>
            <person name="Losada L."/>
            <person name="Nierman W.C."/>
        </authorList>
    </citation>
    <scope>NUCLEOTIDE SEQUENCE [LARGE SCALE GENOMIC DNA]</scope>
    <source>
        <strain evidence="7">AG-3</strain>
    </source>
</reference>
<dbReference type="InterPro" id="IPR020850">
    <property type="entry name" value="GED_dom"/>
</dbReference>
<dbReference type="PROSITE" id="PS51388">
    <property type="entry name" value="GED"/>
    <property type="match status" value="1"/>
</dbReference>
<sequence>MIPSNALSPTLMSEDSTAYPPGDSDSYESSTEDGSSPVGIAASAFGTRQRKLLDLVNRLHNTGIQAEIDLPQICVVGSQSAGKSSLIESISGIKLPRATGTCTRCPTECRLKFSEEPWCCTVHLRFLKDALGNDINPARNVQFGSTITRKADVEDRLRRAQLAILNPGVDSAAFLRDPLPKTNSTAVAFSENFVSVEISGPDVTDLSFCDLPGIIANVREGSDEGDIELVKRLVTSYIKKESCIILLTVTCETDFENQGARSLAKQHDPDGKRTVGVLTKPDRIESGEEQKWLAFVRGETEVLSKGWFCVKQPSPAELEERLTWMEARQREQEFFTTHPWATQSLSVRQHFGTARLTNRLSEILSDLIQTRMPSLIQEVQRLTQSTVEGLRALPTEVSEDPAGAVLNLVMDFHRDVSVHVEGIPDSHGLIQQFREANTKFRNSIRGSAPVFRPYKSKFDEDSKYDLPKVDFLADEDEDTSTQPEPLSGWDLYEEDVSEMSKNSVTRELPNNTPFIVKRKLIKRFVELWEGPTIVLLEDVERILRAYMQNLVDHSFGQHSYGGLHNAVGTLVADRVAECREEADAQVRFLLQLENNQTFTVNNHYLASYKEKFTTYYKAVRKGRRGENTLIQGLAQGLNGNTEFSKSMAEAIAHLTKMGLTVQPLDLGKLIESEAEDELIETMAEVRAYYQVAYKRFVDIVPMAADETLVRGFCNGLERRLFEGLGVSGEGAKERCASLLEYSHEITLERDMLKTRRDRLMLARREIASIWG</sequence>
<dbReference type="InterPro" id="IPR000375">
    <property type="entry name" value="Dynamin_stalk"/>
</dbReference>
<dbReference type="GO" id="GO:0005525">
    <property type="term" value="F:GTP binding"/>
    <property type="evidence" value="ECO:0007669"/>
    <property type="project" value="InterPro"/>
</dbReference>
<dbReference type="GO" id="GO:0003924">
    <property type="term" value="F:GTPase activity"/>
    <property type="evidence" value="ECO:0007669"/>
    <property type="project" value="InterPro"/>
</dbReference>
<dbReference type="GO" id="GO:0005737">
    <property type="term" value="C:cytoplasm"/>
    <property type="evidence" value="ECO:0007669"/>
    <property type="project" value="TreeGrafter"/>
</dbReference>
<dbReference type="PANTHER" id="PTHR11566:SF21">
    <property type="entry name" value="DYNAMIN RELATED PROTEIN 1, ISOFORM A"/>
    <property type="match status" value="1"/>
</dbReference>
<dbReference type="Pfam" id="PF02212">
    <property type="entry name" value="GED"/>
    <property type="match status" value="1"/>
</dbReference>
<dbReference type="Pfam" id="PF00350">
    <property type="entry name" value="Dynamin_N"/>
    <property type="match status" value="1"/>
</dbReference>
<dbReference type="SMART" id="SM00053">
    <property type="entry name" value="DYNc"/>
    <property type="match status" value="1"/>
</dbReference>
<feature type="region of interest" description="Disordered" evidence="3">
    <location>
        <begin position="1"/>
        <end position="39"/>
    </location>
</feature>
<dbReference type="PROSITE" id="PS51718">
    <property type="entry name" value="G_DYNAMIN_2"/>
    <property type="match status" value="1"/>
</dbReference>
<dbReference type="CDD" id="cd08771">
    <property type="entry name" value="DLP_1"/>
    <property type="match status" value="1"/>
</dbReference>
<protein>
    <submittedName>
        <fullName evidence="6">Dynamin central region protein</fullName>
    </submittedName>
</protein>
<dbReference type="Gene3D" id="1.20.120.1240">
    <property type="entry name" value="Dynamin, middle domain"/>
    <property type="match status" value="1"/>
</dbReference>
<dbReference type="PRINTS" id="PR00195">
    <property type="entry name" value="DYNAMIN"/>
</dbReference>
<name>X8JIQ7_9AGAM</name>
<evidence type="ECO:0000313" key="7">
    <source>
        <dbReference type="Proteomes" id="UP000030108"/>
    </source>
</evidence>
<comment type="caution">
    <text evidence="6">The sequence shown here is derived from an EMBL/GenBank/DDBJ whole genome shotgun (WGS) entry which is preliminary data.</text>
</comment>
<dbReference type="PANTHER" id="PTHR11566">
    <property type="entry name" value="DYNAMIN"/>
    <property type="match status" value="1"/>
</dbReference>
<proteinExistence type="predicted"/>
<keyword evidence="2" id="KW-0342">GTP-binding</keyword>
<dbReference type="EMBL" id="JATN01000314">
    <property type="protein sequence ID" value="EUC63810.1"/>
    <property type="molecule type" value="Genomic_DNA"/>
</dbReference>
<evidence type="ECO:0000256" key="1">
    <source>
        <dbReference type="ARBA" id="ARBA00022741"/>
    </source>
</evidence>
<feature type="domain" description="Dynamin-type G" evidence="5">
    <location>
        <begin position="67"/>
        <end position="373"/>
    </location>
</feature>
<dbReference type="SUPFAM" id="SSF52540">
    <property type="entry name" value="P-loop containing nucleoside triphosphate hydrolases"/>
    <property type="match status" value="1"/>
</dbReference>
<dbReference type="Gene3D" id="3.40.50.300">
    <property type="entry name" value="P-loop containing nucleotide triphosphate hydrolases"/>
    <property type="match status" value="1"/>
</dbReference>
<dbReference type="OrthoDB" id="5061070at2759"/>
<dbReference type="InterPro" id="IPR030381">
    <property type="entry name" value="G_DYNAMIN_dom"/>
</dbReference>
<dbReference type="AlphaFoldDB" id="X8JIQ7"/>
<dbReference type="GO" id="GO:0016020">
    <property type="term" value="C:membrane"/>
    <property type="evidence" value="ECO:0007669"/>
    <property type="project" value="TreeGrafter"/>
</dbReference>
<keyword evidence="1" id="KW-0547">Nucleotide-binding</keyword>
<evidence type="ECO:0000256" key="3">
    <source>
        <dbReference type="SAM" id="MobiDB-lite"/>
    </source>
</evidence>
<evidence type="ECO:0000259" key="5">
    <source>
        <dbReference type="PROSITE" id="PS51718"/>
    </source>
</evidence>
<dbReference type="InterPro" id="IPR003130">
    <property type="entry name" value="GED"/>
</dbReference>
<evidence type="ECO:0000256" key="2">
    <source>
        <dbReference type="ARBA" id="ARBA00023134"/>
    </source>
</evidence>
<accession>X8JIQ7</accession>